<sequence>MGFKAVNVNSLDLNALRVFERVAATGSFTAAARHFHRAVSSVSRQIRGLEEALGQPLLYRHTRAVALTEAGWRYYEEVREILERLDLATEALAYPDAEPSGVLRINAPVAFGQRQIVPLLHRFQRRHPGITAELQLSDQVVDPVREGQDITFRVGDLADSSLVARRLAPMNYVVAAAPSYLDAHGEPRTPEALADHNCLLYQGELGRQRWYFQASDQSGSTPFEVSGNLYSNDAESLLRAALLGQGLVLFPTWLIGDALSKGELVPLLEAWRGEVMPGHRDIHVLTTERRLRTRKVRAFLDYLRESLEPRPSWDRWRERIGGTSDGHSKT</sequence>
<dbReference type="InterPro" id="IPR000847">
    <property type="entry name" value="LysR_HTH_N"/>
</dbReference>
<feature type="domain" description="HTH lysR-type" evidence="5">
    <location>
        <begin position="11"/>
        <end position="68"/>
    </location>
</feature>
<dbReference type="InterPro" id="IPR036390">
    <property type="entry name" value="WH_DNA-bd_sf"/>
</dbReference>
<gene>
    <name evidence="6" type="ORF">KZO87_09840</name>
</gene>
<keyword evidence="3" id="KW-0238">DNA-binding</keyword>
<protein>
    <submittedName>
        <fullName evidence="6">LysR family transcriptional regulator</fullName>
    </submittedName>
</protein>
<comment type="similarity">
    <text evidence="1">Belongs to the LysR transcriptional regulatory family.</text>
</comment>
<reference evidence="6" key="1">
    <citation type="submission" date="2021-07" db="EMBL/GenBank/DDBJ databases">
        <authorList>
            <person name="Luelf R.H."/>
        </authorList>
    </citation>
    <scope>NUCLEOTIDE SEQUENCE</scope>
    <source>
        <strain evidence="6">TMW 2.2304</strain>
    </source>
</reference>
<dbReference type="SUPFAM" id="SSF46785">
    <property type="entry name" value="Winged helix' DNA-binding domain"/>
    <property type="match status" value="1"/>
</dbReference>
<keyword evidence="7" id="KW-1185">Reference proteome</keyword>
<evidence type="ECO:0000256" key="4">
    <source>
        <dbReference type="ARBA" id="ARBA00023163"/>
    </source>
</evidence>
<name>A0A9X2X246_9GAMM</name>
<keyword evidence="4" id="KW-0804">Transcription</keyword>
<evidence type="ECO:0000259" key="5">
    <source>
        <dbReference type="PROSITE" id="PS50931"/>
    </source>
</evidence>
<dbReference type="PANTHER" id="PTHR30537">
    <property type="entry name" value="HTH-TYPE TRANSCRIPTIONAL REGULATOR"/>
    <property type="match status" value="1"/>
</dbReference>
<evidence type="ECO:0000256" key="1">
    <source>
        <dbReference type="ARBA" id="ARBA00009437"/>
    </source>
</evidence>
<dbReference type="PROSITE" id="PS50931">
    <property type="entry name" value="HTH_LYSR"/>
    <property type="match status" value="1"/>
</dbReference>
<comment type="caution">
    <text evidence="6">The sequence shown here is derived from an EMBL/GenBank/DDBJ whole genome shotgun (WGS) entry which is preliminary data.</text>
</comment>
<dbReference type="InterPro" id="IPR058163">
    <property type="entry name" value="LysR-type_TF_proteobact-type"/>
</dbReference>
<dbReference type="Pfam" id="PF03466">
    <property type="entry name" value="LysR_substrate"/>
    <property type="match status" value="1"/>
</dbReference>
<evidence type="ECO:0000256" key="3">
    <source>
        <dbReference type="ARBA" id="ARBA00023125"/>
    </source>
</evidence>
<evidence type="ECO:0000256" key="2">
    <source>
        <dbReference type="ARBA" id="ARBA00023015"/>
    </source>
</evidence>
<keyword evidence="2" id="KW-0805">Transcription regulation</keyword>
<dbReference type="Gene3D" id="3.40.190.290">
    <property type="match status" value="1"/>
</dbReference>
<organism evidence="6 7">
    <name type="scientific">Chromohalobacter moromii</name>
    <dbReference type="NCBI Taxonomy" id="2860329"/>
    <lineage>
        <taxon>Bacteria</taxon>
        <taxon>Pseudomonadati</taxon>
        <taxon>Pseudomonadota</taxon>
        <taxon>Gammaproteobacteria</taxon>
        <taxon>Oceanospirillales</taxon>
        <taxon>Halomonadaceae</taxon>
        <taxon>Chromohalobacter</taxon>
    </lineage>
</organism>
<dbReference type="Proteomes" id="UP001145353">
    <property type="component" value="Unassembled WGS sequence"/>
</dbReference>
<dbReference type="FunFam" id="1.10.10.10:FF:000001">
    <property type="entry name" value="LysR family transcriptional regulator"/>
    <property type="match status" value="1"/>
</dbReference>
<evidence type="ECO:0000313" key="7">
    <source>
        <dbReference type="Proteomes" id="UP001145353"/>
    </source>
</evidence>
<proteinExistence type="inferred from homology"/>
<dbReference type="CDD" id="cd08422">
    <property type="entry name" value="PBP2_CrgA_like"/>
    <property type="match status" value="1"/>
</dbReference>
<dbReference type="AlphaFoldDB" id="A0A9X2X246"/>
<reference evidence="6" key="2">
    <citation type="journal article" date="2022" name="Syst. Appl. Microbiol.">
        <title>Chromohalobacter moromii sp. nov., a moderately halophilic bacterium isolated from lupine-based moromi fermentation.</title>
        <authorList>
            <person name="Lulf R.H."/>
            <person name="Hilgarth M."/>
            <person name="Ehrmann M.A."/>
        </authorList>
    </citation>
    <scope>NUCLEOTIDE SEQUENCE</scope>
    <source>
        <strain evidence="6">TMW 2.2304</strain>
    </source>
</reference>
<dbReference type="Gene3D" id="1.10.10.10">
    <property type="entry name" value="Winged helix-like DNA-binding domain superfamily/Winged helix DNA-binding domain"/>
    <property type="match status" value="1"/>
</dbReference>
<dbReference type="Pfam" id="PF00126">
    <property type="entry name" value="HTH_1"/>
    <property type="match status" value="1"/>
</dbReference>
<dbReference type="RefSeq" id="WP_247640012.1">
    <property type="nucleotide sequence ID" value="NZ_JAHXCZ010000003.1"/>
</dbReference>
<dbReference type="InterPro" id="IPR036388">
    <property type="entry name" value="WH-like_DNA-bd_sf"/>
</dbReference>
<evidence type="ECO:0000313" key="6">
    <source>
        <dbReference type="EMBL" id="MCT8505684.1"/>
    </source>
</evidence>
<dbReference type="EMBL" id="JAHXDE010000003">
    <property type="protein sequence ID" value="MCT8505684.1"/>
    <property type="molecule type" value="Genomic_DNA"/>
</dbReference>
<dbReference type="FunFam" id="3.40.190.290:FF:000001">
    <property type="entry name" value="Transcriptional regulator, LysR family"/>
    <property type="match status" value="1"/>
</dbReference>
<dbReference type="GO" id="GO:0003700">
    <property type="term" value="F:DNA-binding transcription factor activity"/>
    <property type="evidence" value="ECO:0007669"/>
    <property type="project" value="InterPro"/>
</dbReference>
<accession>A0A9X2X246</accession>
<dbReference type="PANTHER" id="PTHR30537:SF5">
    <property type="entry name" value="HTH-TYPE TRANSCRIPTIONAL ACTIVATOR TTDR-RELATED"/>
    <property type="match status" value="1"/>
</dbReference>
<dbReference type="GO" id="GO:0003677">
    <property type="term" value="F:DNA binding"/>
    <property type="evidence" value="ECO:0007669"/>
    <property type="project" value="UniProtKB-KW"/>
</dbReference>
<dbReference type="SUPFAM" id="SSF53850">
    <property type="entry name" value="Periplasmic binding protein-like II"/>
    <property type="match status" value="1"/>
</dbReference>
<dbReference type="InterPro" id="IPR005119">
    <property type="entry name" value="LysR_subst-bd"/>
</dbReference>